<accession>A0A087VV68</accession>
<sequence length="53" mass="5642">MRLPRLKTVALFCLTLLAVVAVGAVVVAAVRLTLSWCVGRLLAFCLALMLLTA</sequence>
<dbReference type="RefSeq" id="WP_156149488.1">
    <property type="nucleotide sequence ID" value="NZ_CP006018.1"/>
</dbReference>
<reference evidence="2 3" key="1">
    <citation type="journal article" date="2014" name="Appl. Environ. Microbiol.">
        <title>Genomic encyclopedia of type strains of the genus Bifidobacterium.</title>
        <authorList>
            <person name="Milani C."/>
            <person name="Lugli G.A."/>
            <person name="Duranti S."/>
            <person name="Turroni F."/>
            <person name="Bottacini F."/>
            <person name="Mangifesta M."/>
            <person name="Sanchez B."/>
            <person name="Viappiani A."/>
            <person name="Mancabelli L."/>
            <person name="Taminiau B."/>
            <person name="Delcenserie V."/>
            <person name="Barrangou R."/>
            <person name="Margolles A."/>
            <person name="van Sinderen D."/>
            <person name="Ventura M."/>
        </authorList>
    </citation>
    <scope>NUCLEOTIDE SEQUENCE [LARGE SCALE GENOMIC DNA]</scope>
    <source>
        <strain evidence="2 3">LMG 11587</strain>
    </source>
</reference>
<dbReference type="KEGG" id="bii:BINDI_0908"/>
<evidence type="ECO:0000313" key="3">
    <source>
        <dbReference type="Proteomes" id="UP000028569"/>
    </source>
</evidence>
<gene>
    <name evidence="2" type="ORF">BINDI_0908</name>
</gene>
<feature type="transmembrane region" description="Helical" evidence="1">
    <location>
        <begin position="33"/>
        <end position="51"/>
    </location>
</feature>
<evidence type="ECO:0000256" key="1">
    <source>
        <dbReference type="SAM" id="Phobius"/>
    </source>
</evidence>
<dbReference type="GeneID" id="91566880"/>
<proteinExistence type="predicted"/>
<organism evidence="2 3">
    <name type="scientific">Bifidobacterium [indicum] DSM 20214 = LMG 11587</name>
    <dbReference type="NCBI Taxonomy" id="1341694"/>
    <lineage>
        <taxon>Bacteria</taxon>
        <taxon>Bacillati</taxon>
        <taxon>Actinomycetota</taxon>
        <taxon>Actinomycetes</taxon>
        <taxon>Bifidobacteriales</taxon>
        <taxon>Bifidobacteriaceae</taxon>
        <taxon>Bifidobacterium</taxon>
    </lineage>
</organism>
<dbReference type="EMBL" id="CP006018">
    <property type="protein sequence ID" value="AIC92173.1"/>
    <property type="molecule type" value="Genomic_DNA"/>
</dbReference>
<keyword evidence="1" id="KW-0812">Transmembrane</keyword>
<name>A0A087VV68_9BIFI</name>
<keyword evidence="1" id="KW-0472">Membrane</keyword>
<dbReference type="Proteomes" id="UP000028569">
    <property type="component" value="Chromosome"/>
</dbReference>
<protein>
    <submittedName>
        <fullName evidence="2">Uncharacterized protein</fullName>
    </submittedName>
</protein>
<dbReference type="AlphaFoldDB" id="A0A087VV68"/>
<keyword evidence="3" id="KW-1185">Reference proteome</keyword>
<evidence type="ECO:0000313" key="2">
    <source>
        <dbReference type="EMBL" id="AIC92173.1"/>
    </source>
</evidence>
<dbReference type="HOGENOM" id="CLU_3059004_0_0_11"/>
<keyword evidence="1" id="KW-1133">Transmembrane helix</keyword>